<dbReference type="InParanoid" id="A0A3N1GA46"/>
<dbReference type="EMBL" id="RJKN01000008">
    <property type="protein sequence ID" value="ROP27094.1"/>
    <property type="molecule type" value="Genomic_DNA"/>
</dbReference>
<evidence type="ECO:0000313" key="3">
    <source>
        <dbReference type="Proteomes" id="UP000276232"/>
    </source>
</evidence>
<sequence>MDDAAPPLPATGPDAPVPVRDPLRGTASLADVPLRWVLVAPDEVGVLHRLGRVVRGTPGGVLVRLDALPPAASGAQVGISPRACCGGHPADLVWLGGLSAADVGLVEAWVASGQPDLPQDLVARVVATTRAATPAL</sequence>
<proteinExistence type="predicted"/>
<dbReference type="RefSeq" id="WP_123381079.1">
    <property type="nucleotide sequence ID" value="NZ_RJKN01000008.1"/>
</dbReference>
<comment type="caution">
    <text evidence="2">The sequence shown here is derived from an EMBL/GenBank/DDBJ whole genome shotgun (WGS) entry which is preliminary data.</text>
</comment>
<dbReference type="AlphaFoldDB" id="A0A3N1GA46"/>
<reference evidence="2 3" key="1">
    <citation type="journal article" date="2015" name="Stand. Genomic Sci.">
        <title>Genomic Encyclopedia of Bacterial and Archaeal Type Strains, Phase III: the genomes of soil and plant-associated and newly described type strains.</title>
        <authorList>
            <person name="Whitman W.B."/>
            <person name="Woyke T."/>
            <person name="Klenk H.P."/>
            <person name="Zhou Y."/>
            <person name="Lilburn T.G."/>
            <person name="Beck B.J."/>
            <person name="De Vos P."/>
            <person name="Vandamme P."/>
            <person name="Eisen J.A."/>
            <person name="Garrity G."/>
            <person name="Hugenholtz P."/>
            <person name="Kyrpides N.C."/>
        </authorList>
    </citation>
    <scope>NUCLEOTIDE SEQUENCE [LARGE SCALE GENOMIC DNA]</scope>
    <source>
        <strain evidence="2 3">CECT 7306</strain>
    </source>
</reference>
<feature type="region of interest" description="Disordered" evidence="1">
    <location>
        <begin position="1"/>
        <end position="22"/>
    </location>
</feature>
<organism evidence="2 3">
    <name type="scientific">Pseudokineococcus lusitanus</name>
    <dbReference type="NCBI Taxonomy" id="763993"/>
    <lineage>
        <taxon>Bacteria</taxon>
        <taxon>Bacillati</taxon>
        <taxon>Actinomycetota</taxon>
        <taxon>Actinomycetes</taxon>
        <taxon>Kineosporiales</taxon>
        <taxon>Kineosporiaceae</taxon>
        <taxon>Pseudokineococcus</taxon>
    </lineage>
</organism>
<accession>A0A3N1GA46</accession>
<name>A0A3N1GA46_9ACTN</name>
<gene>
    <name evidence="2" type="ORF">EDC03_3022</name>
</gene>
<protein>
    <submittedName>
        <fullName evidence="2">Uncharacterized protein</fullName>
    </submittedName>
</protein>
<keyword evidence="3" id="KW-1185">Reference proteome</keyword>
<evidence type="ECO:0000256" key="1">
    <source>
        <dbReference type="SAM" id="MobiDB-lite"/>
    </source>
</evidence>
<dbReference type="Proteomes" id="UP000276232">
    <property type="component" value="Unassembled WGS sequence"/>
</dbReference>
<evidence type="ECO:0000313" key="2">
    <source>
        <dbReference type="EMBL" id="ROP27094.1"/>
    </source>
</evidence>
<feature type="compositionally biased region" description="Pro residues" evidence="1">
    <location>
        <begin position="1"/>
        <end position="10"/>
    </location>
</feature>
<dbReference type="OrthoDB" id="10000310at2"/>